<gene>
    <name evidence="1" type="ORF">ebA2239</name>
</gene>
<name>Q5P5Q3_AROAE</name>
<organism evidence="1 2">
    <name type="scientific">Aromatoleum aromaticum (strain DSM 19018 / LMG 30748 / EbN1)</name>
    <name type="common">Azoarcus sp. (strain EbN1)</name>
    <dbReference type="NCBI Taxonomy" id="76114"/>
    <lineage>
        <taxon>Bacteria</taxon>
        <taxon>Pseudomonadati</taxon>
        <taxon>Pseudomonadota</taxon>
        <taxon>Betaproteobacteria</taxon>
        <taxon>Rhodocyclales</taxon>
        <taxon>Rhodocyclaceae</taxon>
        <taxon>Aromatoleum</taxon>
    </lineage>
</organism>
<dbReference type="RefSeq" id="WP_011237079.1">
    <property type="nucleotide sequence ID" value="NC_006513.1"/>
</dbReference>
<keyword evidence="2" id="KW-1185">Reference proteome</keyword>
<dbReference type="EMBL" id="CR555306">
    <property type="protein sequence ID" value="CAI07359.1"/>
    <property type="molecule type" value="Genomic_DNA"/>
</dbReference>
<dbReference type="HOGENOM" id="CLU_079847_0_0_4"/>
<evidence type="ECO:0000313" key="2">
    <source>
        <dbReference type="Proteomes" id="UP000006552"/>
    </source>
</evidence>
<dbReference type="eggNOG" id="COG0826">
    <property type="taxonomic scope" value="Bacteria"/>
</dbReference>
<evidence type="ECO:0000313" key="1">
    <source>
        <dbReference type="EMBL" id="CAI07359.1"/>
    </source>
</evidence>
<protein>
    <submittedName>
        <fullName evidence="1">Uncharacterized protein</fullName>
    </submittedName>
</protein>
<accession>Q5P5Q3</accession>
<sequence length="298" mass="31909">MCVQGRHIAEPECAPAVGQPERAVTFASPASLVGGKGPDLWLKTLGDRKLADWLAAYTPTHVYLGSEFCEHLIPTPVALRKGVAIARDLGCMVSLLAPIAAPKDLRTLGNLLPSLPDESEVIVSDWGTAYFVRERFPGLRLIAGRVLCRMQRDPRIPAAHSALAASFDPRPLGAMLARLGFVRMELDVPLTDPHAAFSSLPLPASVHVPFSCVAKGRMCRIGSTAMRGAERFAVGSRCRKECLRVSAKLERPGAGDQREVYQLGNSIISRISDAMLAAVMNAVESGAVSRLVIPGDAP</sequence>
<reference evidence="1 2" key="1">
    <citation type="journal article" date="2005" name="Arch. Microbiol.">
        <title>The genome sequence of an anaerobic aromatic-degrading denitrifying bacterium, strain EbN1.</title>
        <authorList>
            <person name="Rabus R."/>
            <person name="Kube M."/>
            <person name="Heider J."/>
            <person name="Beck A."/>
            <person name="Heitmann K."/>
            <person name="Widdel F."/>
            <person name="Reinhardt R."/>
        </authorList>
    </citation>
    <scope>NUCLEOTIDE SEQUENCE [LARGE SCALE GENOMIC DNA]</scope>
    <source>
        <strain evidence="1 2">EbN1</strain>
    </source>
</reference>
<dbReference type="Proteomes" id="UP000006552">
    <property type="component" value="Chromosome"/>
</dbReference>
<dbReference type="KEGG" id="eba:ebA2239"/>
<proteinExistence type="predicted"/>
<dbReference type="STRING" id="76114.ebA2239"/>
<dbReference type="AlphaFoldDB" id="Q5P5Q3"/>